<gene>
    <name evidence="4" type="ORF">F5147DRAFT_673898</name>
</gene>
<evidence type="ECO:0000256" key="2">
    <source>
        <dbReference type="SAM" id="MobiDB-lite"/>
    </source>
</evidence>
<keyword evidence="1 3" id="KW-0732">Signal</keyword>
<evidence type="ECO:0000256" key="3">
    <source>
        <dbReference type="SAM" id="SignalP"/>
    </source>
</evidence>
<evidence type="ECO:0000313" key="4">
    <source>
        <dbReference type="EMBL" id="KAG2116672.1"/>
    </source>
</evidence>
<reference evidence="4" key="1">
    <citation type="journal article" date="2020" name="New Phytol.">
        <title>Comparative genomics reveals dynamic genome evolution in host specialist ectomycorrhizal fungi.</title>
        <authorList>
            <person name="Lofgren L.A."/>
            <person name="Nguyen N.H."/>
            <person name="Vilgalys R."/>
            <person name="Ruytinx J."/>
            <person name="Liao H.L."/>
            <person name="Branco S."/>
            <person name="Kuo A."/>
            <person name="LaButti K."/>
            <person name="Lipzen A."/>
            <person name="Andreopoulos W."/>
            <person name="Pangilinan J."/>
            <person name="Riley R."/>
            <person name="Hundley H."/>
            <person name="Na H."/>
            <person name="Barry K."/>
            <person name="Grigoriev I.V."/>
            <person name="Stajich J.E."/>
            <person name="Kennedy P.G."/>
        </authorList>
    </citation>
    <scope>NUCLEOTIDE SEQUENCE</scope>
    <source>
        <strain evidence="4">FC423</strain>
    </source>
</reference>
<dbReference type="SUPFAM" id="SSF50685">
    <property type="entry name" value="Barwin-like endoglucanases"/>
    <property type="match status" value="1"/>
</dbReference>
<organism evidence="4 5">
    <name type="scientific">Suillus discolor</name>
    <dbReference type="NCBI Taxonomy" id="1912936"/>
    <lineage>
        <taxon>Eukaryota</taxon>
        <taxon>Fungi</taxon>
        <taxon>Dikarya</taxon>
        <taxon>Basidiomycota</taxon>
        <taxon>Agaricomycotina</taxon>
        <taxon>Agaricomycetes</taxon>
        <taxon>Agaricomycetidae</taxon>
        <taxon>Boletales</taxon>
        <taxon>Suillineae</taxon>
        <taxon>Suillaceae</taxon>
        <taxon>Suillus</taxon>
    </lineage>
</organism>
<feature type="compositionally biased region" description="Low complexity" evidence="2">
    <location>
        <begin position="153"/>
        <end position="162"/>
    </location>
</feature>
<proteinExistence type="predicted"/>
<dbReference type="InterPro" id="IPR051477">
    <property type="entry name" value="Expansin_CellWall"/>
</dbReference>
<dbReference type="EMBL" id="JABBWM010000006">
    <property type="protein sequence ID" value="KAG2116672.1"/>
    <property type="molecule type" value="Genomic_DNA"/>
</dbReference>
<dbReference type="CDD" id="cd22191">
    <property type="entry name" value="DPBB_RlpA_EXP_N-like"/>
    <property type="match status" value="1"/>
</dbReference>
<accession>A0A9P7FF91</accession>
<dbReference type="PANTHER" id="PTHR31836">
    <property type="match status" value="1"/>
</dbReference>
<sequence length="272" mass="27930">MRFFAHLSVLLSFVLSWCSVSASSAHQLHRRHHDGKRLNSALAVREPGDVDMYKRDFPNSRFTFYAVGLGACGQVNQASDMVVAMNTQQFSGSCFQMITITCNGVTLQAQVVDECMGCPYGGLDFSVGLFEGFSPLSAGVISGTWSFNSASAPAPSPSTSAYQPPPAPTTSSQPKATPTPTPPPPPSTSATSSPSPTPSSSSITSSSISSSTSNTFISSSPSASSSASSTTSADSVVETAGSVPASVGDSSALMNLNLAMVYLGGLLNGAQT</sequence>
<evidence type="ECO:0000256" key="1">
    <source>
        <dbReference type="ARBA" id="ARBA00022729"/>
    </source>
</evidence>
<keyword evidence="5" id="KW-1185">Reference proteome</keyword>
<dbReference type="OrthoDB" id="623670at2759"/>
<feature type="chain" id="PRO_5040381117" evidence="3">
    <location>
        <begin position="26"/>
        <end position="272"/>
    </location>
</feature>
<dbReference type="RefSeq" id="XP_041297771.1">
    <property type="nucleotide sequence ID" value="XM_041435785.1"/>
</dbReference>
<protein>
    <submittedName>
        <fullName evidence="4">Uncharacterized protein</fullName>
    </submittedName>
</protein>
<dbReference type="PANTHER" id="PTHR31836:SF28">
    <property type="entry name" value="SRCR DOMAIN-CONTAINING PROTEIN-RELATED"/>
    <property type="match status" value="1"/>
</dbReference>
<feature type="region of interest" description="Disordered" evidence="2">
    <location>
        <begin position="153"/>
        <end position="248"/>
    </location>
</feature>
<dbReference type="InterPro" id="IPR036908">
    <property type="entry name" value="RlpA-like_sf"/>
</dbReference>
<comment type="caution">
    <text evidence="4">The sequence shown here is derived from an EMBL/GenBank/DDBJ whole genome shotgun (WGS) entry which is preliminary data.</text>
</comment>
<name>A0A9P7FF91_9AGAM</name>
<dbReference type="Proteomes" id="UP000823399">
    <property type="component" value="Unassembled WGS sequence"/>
</dbReference>
<evidence type="ECO:0000313" key="5">
    <source>
        <dbReference type="Proteomes" id="UP000823399"/>
    </source>
</evidence>
<feature type="signal peptide" evidence="3">
    <location>
        <begin position="1"/>
        <end position="25"/>
    </location>
</feature>
<dbReference type="AlphaFoldDB" id="A0A9P7FF91"/>
<feature type="compositionally biased region" description="Low complexity" evidence="2">
    <location>
        <begin position="188"/>
        <end position="233"/>
    </location>
</feature>
<feature type="compositionally biased region" description="Pro residues" evidence="2">
    <location>
        <begin position="177"/>
        <end position="187"/>
    </location>
</feature>
<dbReference type="GeneID" id="64698044"/>
<dbReference type="Gene3D" id="2.40.40.10">
    <property type="entry name" value="RlpA-like domain"/>
    <property type="match status" value="1"/>
</dbReference>